<dbReference type="AlphaFoldDB" id="A0A6I9YBZ1"/>
<evidence type="ECO:0000313" key="9">
    <source>
        <dbReference type="RefSeq" id="XP_013921615.1"/>
    </source>
</evidence>
<dbReference type="RefSeq" id="XP_013921615.1">
    <property type="nucleotide sequence ID" value="XM_014066140.1"/>
</dbReference>
<evidence type="ECO:0000259" key="7">
    <source>
        <dbReference type="Pfam" id="PF22544"/>
    </source>
</evidence>
<proteinExistence type="predicted"/>
<accession>A0A6I9YBZ1</accession>
<organism evidence="8 9">
    <name type="scientific">Thamnophis sirtalis</name>
    <dbReference type="NCBI Taxonomy" id="35019"/>
    <lineage>
        <taxon>Eukaryota</taxon>
        <taxon>Metazoa</taxon>
        <taxon>Chordata</taxon>
        <taxon>Craniata</taxon>
        <taxon>Vertebrata</taxon>
        <taxon>Euteleostomi</taxon>
        <taxon>Lepidosauria</taxon>
        <taxon>Squamata</taxon>
        <taxon>Bifurcata</taxon>
        <taxon>Unidentata</taxon>
        <taxon>Episquamata</taxon>
        <taxon>Toxicofera</taxon>
        <taxon>Serpentes</taxon>
        <taxon>Colubroidea</taxon>
        <taxon>Colubridae</taxon>
        <taxon>Natricinae</taxon>
        <taxon>Thamnophis</taxon>
    </lineage>
</organism>
<reference evidence="9" key="1">
    <citation type="submission" date="2025-08" db="UniProtKB">
        <authorList>
            <consortium name="RefSeq"/>
        </authorList>
    </citation>
    <scope>IDENTIFICATION</scope>
    <source>
        <tissue evidence="9">Skeletal muscle</tissue>
    </source>
</reference>
<evidence type="ECO:0000256" key="2">
    <source>
        <dbReference type="ARBA" id="ARBA00004496"/>
    </source>
</evidence>
<dbReference type="InterPro" id="IPR013783">
    <property type="entry name" value="Ig-like_fold"/>
</dbReference>
<dbReference type="PANTHER" id="PTHR23053">
    <property type="entry name" value="DLEC1 DELETED IN LUNG AND ESOPHAGEAL CANCER 1"/>
    <property type="match status" value="1"/>
</dbReference>
<feature type="domain" description="HYDIN/VesB/CFA65-like Ig-like" evidence="7">
    <location>
        <begin position="442"/>
        <end position="480"/>
    </location>
</feature>
<dbReference type="GO" id="GO:1904158">
    <property type="term" value="P:axonemal central apparatus assembly"/>
    <property type="evidence" value="ECO:0007669"/>
    <property type="project" value="TreeGrafter"/>
</dbReference>
<dbReference type="PANTHER" id="PTHR23053:SF0">
    <property type="entry name" value="HYDROCEPHALUS-INDUCING PROTEIN HOMOLOG"/>
    <property type="match status" value="1"/>
</dbReference>
<evidence type="ECO:0000256" key="6">
    <source>
        <dbReference type="SAM" id="MobiDB-lite"/>
    </source>
</evidence>
<evidence type="ECO:0000256" key="3">
    <source>
        <dbReference type="ARBA" id="ARBA00022490"/>
    </source>
</evidence>
<comment type="subcellular location">
    <subcellularLocation>
        <location evidence="1">Cell projection</location>
        <location evidence="1">Cilium</location>
    </subcellularLocation>
    <subcellularLocation>
        <location evidence="2">Cytoplasm</location>
    </subcellularLocation>
</comment>
<protein>
    <submittedName>
        <fullName evidence="9">Hydrocephalus-inducing protein-like</fullName>
    </submittedName>
</protein>
<dbReference type="Gene3D" id="2.60.40.10">
    <property type="entry name" value="Immunoglobulins"/>
    <property type="match status" value="1"/>
</dbReference>
<evidence type="ECO:0000313" key="8">
    <source>
        <dbReference type="Proteomes" id="UP000504617"/>
    </source>
</evidence>
<evidence type="ECO:0000256" key="5">
    <source>
        <dbReference type="ARBA" id="ARBA00023273"/>
    </source>
</evidence>
<dbReference type="KEGG" id="tsr:106548709"/>
<sequence>MSDLGQLFTIQPQKGNLGPNDRPTQVQIVFHSKKEVKIEDKPVLQCHVIEPSLCEGGETIATIPIRLSVLSLFSKYNIVPPSIINFGPLMNSTRKTGNFTIENKGVLDFKFTICKQVRDFVITAKKGNSNIKSSRSRETDLSRQNAFMSTGRQSKHADSLQKDMNLIGQQPLKPLIVHSHFKCPSSPATFFLLLLMTKCMPNLKLDEKGPVIAVKGKSLLPYCHFELEDSDYITANRRNSDLRGPGGISLDPQTKVIEFTSVGVHVKNSSLCLIFFLLVLEWLPNKRLLPAALMMSTKPSGLLLTLLLLGQVIETDPEPTHMTVEEGSQELVLRVSANVDFAQYKMDADAVHFRDTLLFQTRVFTVELSNTGNVQLEYSWKVVMEEGGKAVNFATEPLSTSPEGDPSRASTASIKAQSSRPFSQLASLLESLSSYIFPVVTRPPFSMEPSSGKIPPGKSQSLQVKFSPQEIGEFEGRLLCR</sequence>
<feature type="compositionally biased region" description="Polar residues" evidence="6">
    <location>
        <begin position="397"/>
        <end position="415"/>
    </location>
</feature>
<dbReference type="Pfam" id="PF22544">
    <property type="entry name" value="HYDIN_VesB_CFA65-like_Ig"/>
    <property type="match status" value="1"/>
</dbReference>
<dbReference type="InterPro" id="IPR053879">
    <property type="entry name" value="HYDIN_VesB_CFA65-like_Ig"/>
</dbReference>
<keyword evidence="3" id="KW-0963">Cytoplasm</keyword>
<keyword evidence="4" id="KW-0969">Cilium</keyword>
<keyword evidence="5" id="KW-0966">Cell projection</keyword>
<feature type="region of interest" description="Disordered" evidence="6">
    <location>
        <begin position="395"/>
        <end position="415"/>
    </location>
</feature>
<dbReference type="OrthoDB" id="442692at2759"/>
<gene>
    <name evidence="9" type="primary">LOC106548709</name>
</gene>
<dbReference type="GO" id="GO:0003341">
    <property type="term" value="P:cilium movement"/>
    <property type="evidence" value="ECO:0007669"/>
    <property type="project" value="TreeGrafter"/>
</dbReference>
<evidence type="ECO:0000256" key="4">
    <source>
        <dbReference type="ARBA" id="ARBA00023069"/>
    </source>
</evidence>
<dbReference type="GO" id="GO:0005930">
    <property type="term" value="C:axoneme"/>
    <property type="evidence" value="ECO:0007669"/>
    <property type="project" value="TreeGrafter"/>
</dbReference>
<name>A0A6I9YBZ1_9SAUR</name>
<dbReference type="InterPro" id="IPR033305">
    <property type="entry name" value="Hydin-like"/>
</dbReference>
<evidence type="ECO:0000256" key="1">
    <source>
        <dbReference type="ARBA" id="ARBA00004138"/>
    </source>
</evidence>
<dbReference type="GeneID" id="106548709"/>
<keyword evidence="8" id="KW-1185">Reference proteome</keyword>
<dbReference type="Proteomes" id="UP000504617">
    <property type="component" value="Unplaced"/>
</dbReference>